<keyword evidence="5" id="KW-0539">Nucleus</keyword>
<evidence type="ECO:0000256" key="4">
    <source>
        <dbReference type="ARBA" id="ARBA00023163"/>
    </source>
</evidence>
<name>A0A5N7B076_9EURO</name>
<dbReference type="InterPro" id="IPR036864">
    <property type="entry name" value="Zn2-C6_fun-type_DNA-bd_sf"/>
</dbReference>
<accession>A0A5N7B076</accession>
<dbReference type="Gene3D" id="4.10.240.10">
    <property type="entry name" value="Zn(2)-C6 fungal-type DNA-binding domain"/>
    <property type="match status" value="1"/>
</dbReference>
<keyword evidence="9" id="KW-1185">Reference proteome</keyword>
<feature type="region of interest" description="Disordered" evidence="6">
    <location>
        <begin position="179"/>
        <end position="204"/>
    </location>
</feature>
<dbReference type="Pfam" id="PF00172">
    <property type="entry name" value="Zn_clus"/>
    <property type="match status" value="1"/>
</dbReference>
<dbReference type="EMBL" id="ML736260">
    <property type="protein sequence ID" value="KAE8375444.1"/>
    <property type="molecule type" value="Genomic_DNA"/>
</dbReference>
<protein>
    <submittedName>
        <fullName evidence="8">Fungal-specific transcription factor domain-containing protein</fullName>
    </submittedName>
</protein>
<dbReference type="GO" id="GO:0006351">
    <property type="term" value="P:DNA-templated transcription"/>
    <property type="evidence" value="ECO:0007669"/>
    <property type="project" value="InterPro"/>
</dbReference>
<evidence type="ECO:0000256" key="3">
    <source>
        <dbReference type="ARBA" id="ARBA00023125"/>
    </source>
</evidence>
<dbReference type="SUPFAM" id="SSF57701">
    <property type="entry name" value="Zn2/Cys6 DNA-binding domain"/>
    <property type="match status" value="1"/>
</dbReference>
<keyword evidence="4" id="KW-0804">Transcription</keyword>
<dbReference type="InterPro" id="IPR001138">
    <property type="entry name" value="Zn2Cys6_DnaBD"/>
</dbReference>
<dbReference type="GO" id="GO:0003677">
    <property type="term" value="F:DNA binding"/>
    <property type="evidence" value="ECO:0007669"/>
    <property type="project" value="UniProtKB-KW"/>
</dbReference>
<dbReference type="PANTHER" id="PTHR47654:SF1">
    <property type="entry name" value="ZN(II)2CYS6 TRANSCRIPTION FACTOR (EUROFUNG)"/>
    <property type="match status" value="1"/>
</dbReference>
<keyword evidence="3" id="KW-0238">DNA-binding</keyword>
<evidence type="ECO:0000313" key="9">
    <source>
        <dbReference type="Proteomes" id="UP000326198"/>
    </source>
</evidence>
<evidence type="ECO:0000256" key="2">
    <source>
        <dbReference type="ARBA" id="ARBA00023015"/>
    </source>
</evidence>
<keyword evidence="2" id="KW-0805">Transcription regulation</keyword>
<dbReference type="OrthoDB" id="5296287at2759"/>
<feature type="compositionally biased region" description="Pro residues" evidence="6">
    <location>
        <begin position="1"/>
        <end position="11"/>
    </location>
</feature>
<evidence type="ECO:0000259" key="7">
    <source>
        <dbReference type="PROSITE" id="PS50048"/>
    </source>
</evidence>
<dbReference type="CDD" id="cd12148">
    <property type="entry name" value="fungal_TF_MHR"/>
    <property type="match status" value="1"/>
</dbReference>
<keyword evidence="1" id="KW-0479">Metal-binding</keyword>
<dbReference type="CDD" id="cd00067">
    <property type="entry name" value="GAL4"/>
    <property type="match status" value="1"/>
</dbReference>
<organism evidence="8 9">
    <name type="scientific">Aspergillus bertholletiae</name>
    <dbReference type="NCBI Taxonomy" id="1226010"/>
    <lineage>
        <taxon>Eukaryota</taxon>
        <taxon>Fungi</taxon>
        <taxon>Dikarya</taxon>
        <taxon>Ascomycota</taxon>
        <taxon>Pezizomycotina</taxon>
        <taxon>Eurotiomycetes</taxon>
        <taxon>Eurotiomycetidae</taxon>
        <taxon>Eurotiales</taxon>
        <taxon>Aspergillaceae</taxon>
        <taxon>Aspergillus</taxon>
        <taxon>Aspergillus subgen. Circumdati</taxon>
    </lineage>
</organism>
<dbReference type="InterPro" id="IPR053230">
    <property type="entry name" value="Trans_reg_galc"/>
</dbReference>
<gene>
    <name evidence="8" type="ORF">BDV26DRAFT_283436</name>
</gene>
<dbReference type="SMART" id="SM00906">
    <property type="entry name" value="Fungal_trans"/>
    <property type="match status" value="1"/>
</dbReference>
<evidence type="ECO:0000313" key="8">
    <source>
        <dbReference type="EMBL" id="KAE8375444.1"/>
    </source>
</evidence>
<dbReference type="SMART" id="SM00066">
    <property type="entry name" value="GAL4"/>
    <property type="match status" value="1"/>
</dbReference>
<evidence type="ECO:0000256" key="5">
    <source>
        <dbReference type="ARBA" id="ARBA00023242"/>
    </source>
</evidence>
<feature type="region of interest" description="Disordered" evidence="6">
    <location>
        <begin position="1"/>
        <end position="32"/>
    </location>
</feature>
<feature type="compositionally biased region" description="Low complexity" evidence="6">
    <location>
        <begin position="14"/>
        <end position="30"/>
    </location>
</feature>
<feature type="domain" description="Zn(2)-C6 fungal-type" evidence="7">
    <location>
        <begin position="97"/>
        <end position="127"/>
    </location>
</feature>
<dbReference type="AlphaFoldDB" id="A0A5N7B076"/>
<proteinExistence type="predicted"/>
<dbReference type="GO" id="GO:0008270">
    <property type="term" value="F:zinc ion binding"/>
    <property type="evidence" value="ECO:0007669"/>
    <property type="project" value="InterPro"/>
</dbReference>
<dbReference type="InterPro" id="IPR007219">
    <property type="entry name" value="XnlR_reg_dom"/>
</dbReference>
<dbReference type="Proteomes" id="UP000326198">
    <property type="component" value="Unassembled WGS sequence"/>
</dbReference>
<evidence type="ECO:0000256" key="1">
    <source>
        <dbReference type="ARBA" id="ARBA00022723"/>
    </source>
</evidence>
<dbReference type="PANTHER" id="PTHR47654">
    <property type="entry name" value="ZN(II)2CYS6 TRANSCRIPTION FACTOR (EUROFUNG)-RELATED"/>
    <property type="match status" value="1"/>
</dbReference>
<dbReference type="PROSITE" id="PS50048">
    <property type="entry name" value="ZN2_CY6_FUNGAL_2"/>
    <property type="match status" value="1"/>
</dbReference>
<dbReference type="GO" id="GO:0009893">
    <property type="term" value="P:positive regulation of metabolic process"/>
    <property type="evidence" value="ECO:0007669"/>
    <property type="project" value="UniProtKB-ARBA"/>
</dbReference>
<reference evidence="8 9" key="1">
    <citation type="submission" date="2019-04" db="EMBL/GenBank/DDBJ databases">
        <title>Friends and foes A comparative genomics studyof 23 Aspergillus species from section Flavi.</title>
        <authorList>
            <consortium name="DOE Joint Genome Institute"/>
            <person name="Kjaerbolling I."/>
            <person name="Vesth T."/>
            <person name="Frisvad J.C."/>
            <person name="Nybo J.L."/>
            <person name="Theobald S."/>
            <person name="Kildgaard S."/>
            <person name="Isbrandt T."/>
            <person name="Kuo A."/>
            <person name="Sato A."/>
            <person name="Lyhne E.K."/>
            <person name="Kogle M.E."/>
            <person name="Wiebenga A."/>
            <person name="Kun R.S."/>
            <person name="Lubbers R.J."/>
            <person name="Makela M.R."/>
            <person name="Barry K."/>
            <person name="Chovatia M."/>
            <person name="Clum A."/>
            <person name="Daum C."/>
            <person name="Haridas S."/>
            <person name="He G."/>
            <person name="LaButti K."/>
            <person name="Lipzen A."/>
            <person name="Mondo S."/>
            <person name="Riley R."/>
            <person name="Salamov A."/>
            <person name="Simmons B.A."/>
            <person name="Magnuson J.K."/>
            <person name="Henrissat B."/>
            <person name="Mortensen U.H."/>
            <person name="Larsen T.O."/>
            <person name="Devries R.P."/>
            <person name="Grigoriev I.V."/>
            <person name="Machida M."/>
            <person name="Baker S.E."/>
            <person name="Andersen M.R."/>
        </authorList>
    </citation>
    <scope>NUCLEOTIDE SEQUENCE [LARGE SCALE GENOMIC DNA]</scope>
    <source>
        <strain evidence="8 9">IBT 29228</strain>
    </source>
</reference>
<sequence>MSDPNRPPPLFHYPSYASSSSSEYPGNEASFNDWAVPQYSQPSYAPSVGYDVVTGFVENPAGASPMFSGERGLNSKVAIPRSANPSNWTSSGRVSRACENCREQKAKCSGHRPTCQRCQEARTRCSYGDRKREKMAKQLSDLTNQKHIYEALLEDVCSKVDSQTAQHIQQVLRADSDQALGRKASISPSTLRGTGTPTDPDPDPISSLVALDYVNEDFNRDEKIQAMGFVGEHSEITWLYRLRRMLERSVTPSPKESCDRQSVASVSYFLDDSDIPVIYNVDPMQRPSQMLADRLVDNYFSIIHPFFPIIGKAIFLRQYKSFYSAPCVRPGKRWLAILNLIFGIAARYCHQMESGAQDTPDDGPVYFSRAWKLSMSDVALLDHPNLQQVQVEGLTSFYLLSVGQVNRSWRICGTSVRSAVIMGLNLRNESSMVVHTSKETRYRVWWSIYMLDIQLSVMTGRPPHCSSDFCTTPYPVPFQEEEFSDDNVAQIITDNESRNIFMEALSSRNSTKPTNEVTTSEGFRSPMSCQGKHHGQAAYNAVDLLTPNTSLYFLCLVDLGLIMRESIDTLYAPGAARKPWREVEMSISTLNNKVDSWLSRLPTAFHFTHGHLAFERQRSCLAFRFYSAKILITQPCLSRLTQKAPAVEIPGTFCNTMAIMCVDLARQMLDILPDSPEPSWIYHVSPWWCVLHFLMQSIAVLLTELLFLTKAGAAQHKTDWEKVSKVSRWLAVMSAKDLSFQRAQLVCRDLLSQNSLGSDSGVYTDGDKN</sequence>
<dbReference type="PROSITE" id="PS00463">
    <property type="entry name" value="ZN2_CY6_FUNGAL_1"/>
    <property type="match status" value="1"/>
</dbReference>
<dbReference type="Pfam" id="PF04082">
    <property type="entry name" value="Fungal_trans"/>
    <property type="match status" value="1"/>
</dbReference>
<evidence type="ECO:0000256" key="6">
    <source>
        <dbReference type="SAM" id="MobiDB-lite"/>
    </source>
</evidence>
<dbReference type="GO" id="GO:0000981">
    <property type="term" value="F:DNA-binding transcription factor activity, RNA polymerase II-specific"/>
    <property type="evidence" value="ECO:0007669"/>
    <property type="project" value="InterPro"/>
</dbReference>